<name>A0ABT0PED3_9GAMM</name>
<evidence type="ECO:0000313" key="10">
    <source>
        <dbReference type="EMBL" id="MCL6269566.1"/>
    </source>
</evidence>
<accession>A0ABT0PED3</accession>
<evidence type="ECO:0000256" key="2">
    <source>
        <dbReference type="ARBA" id="ARBA00008914"/>
    </source>
</evidence>
<dbReference type="Proteomes" id="UP001203338">
    <property type="component" value="Unassembled WGS sequence"/>
</dbReference>
<dbReference type="InterPro" id="IPR050330">
    <property type="entry name" value="Bact_OuterMem_StrucFunc"/>
</dbReference>
<dbReference type="PANTHER" id="PTHR30329">
    <property type="entry name" value="STATOR ELEMENT OF FLAGELLAR MOTOR COMPLEX"/>
    <property type="match status" value="1"/>
</dbReference>
<keyword evidence="4 8" id="KW-0812">Transmembrane</keyword>
<keyword evidence="3" id="KW-1003">Cell membrane</keyword>
<evidence type="ECO:0000256" key="4">
    <source>
        <dbReference type="ARBA" id="ARBA00022692"/>
    </source>
</evidence>
<proteinExistence type="inferred from homology"/>
<organism evidence="10 11">
    <name type="scientific">Parendozoicomonas callyspongiae</name>
    <dbReference type="NCBI Taxonomy" id="2942213"/>
    <lineage>
        <taxon>Bacteria</taxon>
        <taxon>Pseudomonadati</taxon>
        <taxon>Pseudomonadota</taxon>
        <taxon>Gammaproteobacteria</taxon>
        <taxon>Oceanospirillales</taxon>
        <taxon>Endozoicomonadaceae</taxon>
        <taxon>Parendozoicomonas</taxon>
    </lineage>
</organism>
<evidence type="ECO:0000256" key="8">
    <source>
        <dbReference type="SAM" id="Phobius"/>
    </source>
</evidence>
<keyword evidence="5 8" id="KW-1133">Transmembrane helix</keyword>
<comment type="subcellular location">
    <subcellularLocation>
        <location evidence="1">Cell membrane</location>
        <topology evidence="1">Single-pass membrane protein</topology>
    </subcellularLocation>
</comment>
<evidence type="ECO:0000256" key="6">
    <source>
        <dbReference type="ARBA" id="ARBA00023136"/>
    </source>
</evidence>
<dbReference type="RefSeq" id="WP_249698608.1">
    <property type="nucleotide sequence ID" value="NZ_JAMFLX010000006.1"/>
</dbReference>
<dbReference type="PROSITE" id="PS51123">
    <property type="entry name" value="OMPA_2"/>
    <property type="match status" value="1"/>
</dbReference>
<dbReference type="EMBL" id="JAMFLX010000006">
    <property type="protein sequence ID" value="MCL6269566.1"/>
    <property type="molecule type" value="Genomic_DNA"/>
</dbReference>
<dbReference type="InterPro" id="IPR025713">
    <property type="entry name" value="MotB-like_N_dom"/>
</dbReference>
<keyword evidence="11" id="KW-1185">Reference proteome</keyword>
<sequence>MSETVIVRPRKDGHDDGHGSGSWKVAFADFAIAMMALFMVLWLVAATNEVQKKSIANYFSNPGVFNKPSSRNPISMQGATSVHEGSPTIVRAAPTGKSGFESAGEESPGLDELLGLSAELSKISEARGQGGMRRCLQIRSLPKGLLLSIVQTDEGVVFNPNSTELTPFYEDFVLALAPWIKKSGRALMIIGHSDSGSDDASRNNQKNWLLGSGRAETVRQTLLYGGVNDSQIIGISSMGAKSPLKGVKPNDPLNRRVDLLVLTLKSEKQIEKQWNISHGLDQLITDNGLDSVVEAAESNQAAFDSF</sequence>
<dbReference type="InterPro" id="IPR006665">
    <property type="entry name" value="OmpA-like"/>
</dbReference>
<dbReference type="CDD" id="cd07185">
    <property type="entry name" value="OmpA_C-like"/>
    <property type="match status" value="1"/>
</dbReference>
<comment type="caution">
    <text evidence="10">The sequence shown here is derived from an EMBL/GenBank/DDBJ whole genome shotgun (WGS) entry which is preliminary data.</text>
</comment>
<protein>
    <submittedName>
        <fullName evidence="10">OmpA family protein</fullName>
    </submittedName>
</protein>
<feature type="domain" description="OmpA-like" evidence="9">
    <location>
        <begin position="145"/>
        <end position="265"/>
    </location>
</feature>
<evidence type="ECO:0000259" key="9">
    <source>
        <dbReference type="PROSITE" id="PS51123"/>
    </source>
</evidence>
<dbReference type="Pfam" id="PF13677">
    <property type="entry name" value="MotB_plug"/>
    <property type="match status" value="1"/>
</dbReference>
<keyword evidence="6 7" id="KW-0472">Membrane</keyword>
<dbReference type="Gene3D" id="3.30.1330.60">
    <property type="entry name" value="OmpA-like domain"/>
    <property type="match status" value="1"/>
</dbReference>
<evidence type="ECO:0000256" key="5">
    <source>
        <dbReference type="ARBA" id="ARBA00022989"/>
    </source>
</evidence>
<evidence type="ECO:0000256" key="7">
    <source>
        <dbReference type="PROSITE-ProRule" id="PRU00473"/>
    </source>
</evidence>
<dbReference type="InterPro" id="IPR036737">
    <property type="entry name" value="OmpA-like_sf"/>
</dbReference>
<reference evidence="10 11" key="1">
    <citation type="submission" date="2022-05" db="EMBL/GenBank/DDBJ databases">
        <authorList>
            <person name="Park J.-S."/>
        </authorList>
    </citation>
    <scope>NUCLEOTIDE SEQUENCE [LARGE SCALE GENOMIC DNA]</scope>
    <source>
        <strain evidence="10 11">2012CJ34-2</strain>
    </source>
</reference>
<dbReference type="Pfam" id="PF00691">
    <property type="entry name" value="OmpA"/>
    <property type="match status" value="1"/>
</dbReference>
<comment type="similarity">
    <text evidence="2">Belongs to the MotB family.</text>
</comment>
<dbReference type="SUPFAM" id="SSF103088">
    <property type="entry name" value="OmpA-like"/>
    <property type="match status" value="1"/>
</dbReference>
<dbReference type="PANTHER" id="PTHR30329:SF21">
    <property type="entry name" value="LIPOPROTEIN YIAD-RELATED"/>
    <property type="match status" value="1"/>
</dbReference>
<evidence type="ECO:0000313" key="11">
    <source>
        <dbReference type="Proteomes" id="UP001203338"/>
    </source>
</evidence>
<evidence type="ECO:0000256" key="1">
    <source>
        <dbReference type="ARBA" id="ARBA00004162"/>
    </source>
</evidence>
<evidence type="ECO:0000256" key="3">
    <source>
        <dbReference type="ARBA" id="ARBA00022475"/>
    </source>
</evidence>
<feature type="transmembrane region" description="Helical" evidence="8">
    <location>
        <begin position="25"/>
        <end position="45"/>
    </location>
</feature>
<gene>
    <name evidence="10" type="ORF">M3P05_06380</name>
</gene>